<gene>
    <name evidence="3" type="ORF">BOLC2T11262H</name>
</gene>
<keyword evidence="1" id="KW-0479">Metal-binding</keyword>
<evidence type="ECO:0000256" key="1">
    <source>
        <dbReference type="PROSITE-ProRule" id="PRU00047"/>
    </source>
</evidence>
<accession>A0A3P6DFP2</accession>
<dbReference type="InterPro" id="IPR040256">
    <property type="entry name" value="At4g02000-like"/>
</dbReference>
<evidence type="ECO:0000313" key="3">
    <source>
        <dbReference type="EMBL" id="VDD25966.1"/>
    </source>
</evidence>
<evidence type="ECO:0000259" key="2">
    <source>
        <dbReference type="PROSITE" id="PS50158"/>
    </source>
</evidence>
<keyword evidence="1" id="KW-0862">Zinc</keyword>
<dbReference type="PANTHER" id="PTHR31286:SF63">
    <property type="entry name" value="DUF4283 DOMAIN-CONTAINING PROTEIN"/>
    <property type="match status" value="1"/>
</dbReference>
<dbReference type="PROSITE" id="PS50158">
    <property type="entry name" value="ZF_CCHC"/>
    <property type="match status" value="1"/>
</dbReference>
<dbReference type="GO" id="GO:0003676">
    <property type="term" value="F:nucleic acid binding"/>
    <property type="evidence" value="ECO:0007669"/>
    <property type="project" value="InterPro"/>
</dbReference>
<dbReference type="GO" id="GO:0008270">
    <property type="term" value="F:zinc ion binding"/>
    <property type="evidence" value="ECO:0007669"/>
    <property type="project" value="UniProtKB-KW"/>
</dbReference>
<proteinExistence type="predicted"/>
<dbReference type="AlphaFoldDB" id="A0A3P6DFP2"/>
<feature type="domain" description="CCHC-type" evidence="2">
    <location>
        <begin position="144"/>
        <end position="157"/>
    </location>
</feature>
<organism evidence="3">
    <name type="scientific">Brassica oleracea</name>
    <name type="common">Wild cabbage</name>
    <dbReference type="NCBI Taxonomy" id="3712"/>
    <lineage>
        <taxon>Eukaryota</taxon>
        <taxon>Viridiplantae</taxon>
        <taxon>Streptophyta</taxon>
        <taxon>Embryophyta</taxon>
        <taxon>Tracheophyta</taxon>
        <taxon>Spermatophyta</taxon>
        <taxon>Magnoliopsida</taxon>
        <taxon>eudicotyledons</taxon>
        <taxon>Gunneridae</taxon>
        <taxon>Pentapetalae</taxon>
        <taxon>rosids</taxon>
        <taxon>malvids</taxon>
        <taxon>Brassicales</taxon>
        <taxon>Brassicaceae</taxon>
        <taxon>Brassiceae</taxon>
        <taxon>Brassica</taxon>
    </lineage>
</organism>
<dbReference type="InterPro" id="IPR001878">
    <property type="entry name" value="Znf_CCHC"/>
</dbReference>
<keyword evidence="1" id="KW-0863">Zinc-finger</keyword>
<sequence>MRSKWNLHRVTTLTYLEDGTPMLTRNWVISRGIWYVDECLMFVSAWNPSETISLPEIKAIPIWLTLKNIPFQLYSIEGIDWIASGIGESMLTSKPWLDPTSIGEEKILVEVKLDMPFPKRVALQDKEGTISLVDIVYSWLPSSCTTCGQLGHKANRCLGVKSTKVATNAPKNTQVTVSEVLATSKEVDAASTHSALLQNTASMSKVHLRLHLRPIPTNWRTSHLLNLTFIQLLLLQTLRHQLRLLLSLLLVMKRLK</sequence>
<name>A0A3P6DFP2_BRAOL</name>
<reference evidence="3" key="1">
    <citation type="submission" date="2018-11" db="EMBL/GenBank/DDBJ databases">
        <authorList>
            <consortium name="Genoscope - CEA"/>
            <person name="William W."/>
        </authorList>
    </citation>
    <scope>NUCLEOTIDE SEQUENCE</scope>
</reference>
<dbReference type="PANTHER" id="PTHR31286">
    <property type="entry name" value="GLYCINE-RICH CELL WALL STRUCTURAL PROTEIN 1.8-LIKE"/>
    <property type="match status" value="1"/>
</dbReference>
<protein>
    <recommendedName>
        <fullName evidence="2">CCHC-type domain-containing protein</fullName>
    </recommendedName>
</protein>
<dbReference type="EMBL" id="LR031874">
    <property type="protein sequence ID" value="VDD25966.1"/>
    <property type="molecule type" value="Genomic_DNA"/>
</dbReference>